<reference evidence="2 3" key="1">
    <citation type="journal article" date="2019" name="Genome Biol. Evol.">
        <title>Insights into the evolution of the New World diploid cottons (Gossypium, subgenus Houzingenia) based on genome sequencing.</title>
        <authorList>
            <person name="Grover C.E."/>
            <person name="Arick M.A. 2nd"/>
            <person name="Thrash A."/>
            <person name="Conover J.L."/>
            <person name="Sanders W.S."/>
            <person name="Peterson D.G."/>
            <person name="Frelichowski J.E."/>
            <person name="Scheffler J.A."/>
            <person name="Scheffler B.E."/>
            <person name="Wendel J.F."/>
        </authorList>
    </citation>
    <scope>NUCLEOTIDE SEQUENCE [LARGE SCALE GENOMIC DNA]</scope>
    <source>
        <strain evidence="2">1</strain>
        <tissue evidence="2">Leaf</tissue>
    </source>
</reference>
<dbReference type="PANTHER" id="PTHR34936">
    <property type="entry name" value="EXPRESSED PROTEIN"/>
    <property type="match status" value="1"/>
</dbReference>
<keyword evidence="1" id="KW-0812">Transmembrane</keyword>
<keyword evidence="1" id="KW-0472">Membrane</keyword>
<gene>
    <name evidence="2" type="ORF">Goshw_021507</name>
</gene>
<feature type="transmembrane region" description="Helical" evidence="1">
    <location>
        <begin position="102"/>
        <end position="120"/>
    </location>
</feature>
<dbReference type="Proteomes" id="UP000593576">
    <property type="component" value="Unassembled WGS sequence"/>
</dbReference>
<keyword evidence="1" id="KW-1133">Transmembrane helix</keyword>
<evidence type="ECO:0000256" key="1">
    <source>
        <dbReference type="SAM" id="Phobius"/>
    </source>
</evidence>
<dbReference type="PANTHER" id="PTHR34936:SF7">
    <property type="entry name" value="NADH-UBIQUINONE OXIDOREDUCTASE CHAIN 5"/>
    <property type="match status" value="1"/>
</dbReference>
<dbReference type="EMBL" id="JABFAF010000009">
    <property type="protein sequence ID" value="MBA0866486.1"/>
    <property type="molecule type" value="Genomic_DNA"/>
</dbReference>
<name>A0A7J9M6R1_GOSSC</name>
<comment type="caution">
    <text evidence="2">The sequence shown here is derived from an EMBL/GenBank/DDBJ whole genome shotgun (WGS) entry which is preliminary data.</text>
</comment>
<evidence type="ECO:0000313" key="3">
    <source>
        <dbReference type="Proteomes" id="UP000593576"/>
    </source>
</evidence>
<sequence>MITRSNLAEQLREYQIRSKHDWASVSFFSSTSNLTSSRAYNACFYLAIDSAVMVVYHTNSNHCAFLFCGYRVDVVVFVIWELVILAFLVFSAVSLYFRHMQLAFILVCITMLLLLCMKITKQVRLARKKKRRMLLPLSM</sequence>
<evidence type="ECO:0000313" key="2">
    <source>
        <dbReference type="EMBL" id="MBA0866486.1"/>
    </source>
</evidence>
<protein>
    <submittedName>
        <fullName evidence="2">Uncharacterized protein</fullName>
    </submittedName>
</protein>
<keyword evidence="3" id="KW-1185">Reference proteome</keyword>
<dbReference type="AlphaFoldDB" id="A0A7J9M6R1"/>
<organism evidence="2 3">
    <name type="scientific">Gossypium schwendimanii</name>
    <name type="common">Cotton</name>
    <dbReference type="NCBI Taxonomy" id="34291"/>
    <lineage>
        <taxon>Eukaryota</taxon>
        <taxon>Viridiplantae</taxon>
        <taxon>Streptophyta</taxon>
        <taxon>Embryophyta</taxon>
        <taxon>Tracheophyta</taxon>
        <taxon>Spermatophyta</taxon>
        <taxon>Magnoliopsida</taxon>
        <taxon>eudicotyledons</taxon>
        <taxon>Gunneridae</taxon>
        <taxon>Pentapetalae</taxon>
        <taxon>rosids</taxon>
        <taxon>malvids</taxon>
        <taxon>Malvales</taxon>
        <taxon>Malvaceae</taxon>
        <taxon>Malvoideae</taxon>
        <taxon>Gossypium</taxon>
    </lineage>
</organism>
<proteinExistence type="predicted"/>
<feature type="transmembrane region" description="Helical" evidence="1">
    <location>
        <begin position="74"/>
        <end position="96"/>
    </location>
</feature>
<accession>A0A7J9M6R1</accession>
<dbReference type="OrthoDB" id="1937310at2759"/>